<feature type="non-terminal residue" evidence="1">
    <location>
        <position position="1"/>
    </location>
</feature>
<dbReference type="EMBL" id="ASHM01246871">
    <property type="protein sequence ID" value="PNX69335.1"/>
    <property type="molecule type" value="Genomic_DNA"/>
</dbReference>
<evidence type="ECO:0000313" key="2">
    <source>
        <dbReference type="Proteomes" id="UP000236291"/>
    </source>
</evidence>
<protein>
    <submittedName>
        <fullName evidence="1">Uncharacterized protein</fullName>
    </submittedName>
</protein>
<organism evidence="1 2">
    <name type="scientific">Trifolium pratense</name>
    <name type="common">Red clover</name>
    <dbReference type="NCBI Taxonomy" id="57577"/>
    <lineage>
        <taxon>Eukaryota</taxon>
        <taxon>Viridiplantae</taxon>
        <taxon>Streptophyta</taxon>
        <taxon>Embryophyta</taxon>
        <taxon>Tracheophyta</taxon>
        <taxon>Spermatophyta</taxon>
        <taxon>Magnoliopsida</taxon>
        <taxon>eudicotyledons</taxon>
        <taxon>Gunneridae</taxon>
        <taxon>Pentapetalae</taxon>
        <taxon>rosids</taxon>
        <taxon>fabids</taxon>
        <taxon>Fabales</taxon>
        <taxon>Fabaceae</taxon>
        <taxon>Papilionoideae</taxon>
        <taxon>50 kb inversion clade</taxon>
        <taxon>NPAAA clade</taxon>
        <taxon>Hologalegina</taxon>
        <taxon>IRL clade</taxon>
        <taxon>Trifolieae</taxon>
        <taxon>Trifolium</taxon>
    </lineage>
</organism>
<gene>
    <name evidence="1" type="ORF">L195_g064385</name>
</gene>
<dbReference type="AlphaFoldDB" id="A0A2K3KST9"/>
<reference evidence="1 2" key="1">
    <citation type="journal article" date="2014" name="Am. J. Bot.">
        <title>Genome assembly and annotation for red clover (Trifolium pratense; Fabaceae).</title>
        <authorList>
            <person name="Istvanek J."/>
            <person name="Jaros M."/>
            <person name="Krenek A."/>
            <person name="Repkova J."/>
        </authorList>
    </citation>
    <scope>NUCLEOTIDE SEQUENCE [LARGE SCALE GENOMIC DNA]</scope>
    <source>
        <strain evidence="2">cv. Tatra</strain>
        <tissue evidence="1">Young leaves</tissue>
    </source>
</reference>
<accession>A0A2K3KST9</accession>
<sequence>PPPPPVRSGRVRDFPAGDREFRPWKRVPIDIESSGGVSR</sequence>
<evidence type="ECO:0000313" key="1">
    <source>
        <dbReference type="EMBL" id="PNX69335.1"/>
    </source>
</evidence>
<comment type="caution">
    <text evidence="1">The sequence shown here is derived from an EMBL/GenBank/DDBJ whole genome shotgun (WGS) entry which is preliminary data.</text>
</comment>
<reference evidence="1 2" key="2">
    <citation type="journal article" date="2017" name="Front. Plant Sci.">
        <title>Gene Classification and Mining of Molecular Markers Useful in Red Clover (Trifolium pratense) Breeding.</title>
        <authorList>
            <person name="Istvanek J."/>
            <person name="Dluhosova J."/>
            <person name="Dluhos P."/>
            <person name="Patkova L."/>
            <person name="Nedelnik J."/>
            <person name="Repkova J."/>
        </authorList>
    </citation>
    <scope>NUCLEOTIDE SEQUENCE [LARGE SCALE GENOMIC DNA]</scope>
    <source>
        <strain evidence="2">cv. Tatra</strain>
        <tissue evidence="1">Young leaves</tissue>
    </source>
</reference>
<name>A0A2K3KST9_TRIPR</name>
<proteinExistence type="predicted"/>
<dbReference type="Proteomes" id="UP000236291">
    <property type="component" value="Unassembled WGS sequence"/>
</dbReference>